<reference evidence="2 3" key="1">
    <citation type="submission" date="2020-02" db="EMBL/GenBank/DDBJ databases">
        <authorList>
            <person name="Ferguson B K."/>
        </authorList>
    </citation>
    <scope>NUCLEOTIDE SEQUENCE [LARGE SCALE GENOMIC DNA]</scope>
</reference>
<evidence type="ECO:0000313" key="3">
    <source>
        <dbReference type="Proteomes" id="UP000479190"/>
    </source>
</evidence>
<evidence type="ECO:0000256" key="1">
    <source>
        <dbReference type="SAM" id="MobiDB-lite"/>
    </source>
</evidence>
<proteinExistence type="predicted"/>
<protein>
    <submittedName>
        <fullName evidence="2">Uncharacterized protein</fullName>
    </submittedName>
</protein>
<organism evidence="2 3">
    <name type="scientific">Trichogramma brassicae</name>
    <dbReference type="NCBI Taxonomy" id="86971"/>
    <lineage>
        <taxon>Eukaryota</taxon>
        <taxon>Metazoa</taxon>
        <taxon>Ecdysozoa</taxon>
        <taxon>Arthropoda</taxon>
        <taxon>Hexapoda</taxon>
        <taxon>Insecta</taxon>
        <taxon>Pterygota</taxon>
        <taxon>Neoptera</taxon>
        <taxon>Endopterygota</taxon>
        <taxon>Hymenoptera</taxon>
        <taxon>Apocrita</taxon>
        <taxon>Proctotrupomorpha</taxon>
        <taxon>Chalcidoidea</taxon>
        <taxon>Trichogrammatidae</taxon>
        <taxon>Trichogramma</taxon>
    </lineage>
</organism>
<feature type="region of interest" description="Disordered" evidence="1">
    <location>
        <begin position="40"/>
        <end position="62"/>
    </location>
</feature>
<gene>
    <name evidence="2" type="ORF">TBRA_LOCUS12154</name>
</gene>
<accession>A0A6H5ITV6</accession>
<dbReference type="Proteomes" id="UP000479190">
    <property type="component" value="Unassembled WGS sequence"/>
</dbReference>
<name>A0A6H5ITV6_9HYME</name>
<evidence type="ECO:0000313" key="2">
    <source>
        <dbReference type="EMBL" id="CAB0040448.1"/>
    </source>
</evidence>
<feature type="non-terminal residue" evidence="2">
    <location>
        <position position="62"/>
    </location>
</feature>
<dbReference type="AlphaFoldDB" id="A0A6H5ITV6"/>
<dbReference type="EMBL" id="CADCXV010001025">
    <property type="protein sequence ID" value="CAB0040448.1"/>
    <property type="molecule type" value="Genomic_DNA"/>
</dbReference>
<sequence>MVRCLARSARSFRCIAPISAFLPTSRLVLPRFTRVREAKRPVVPKHGSPAGLEAAPRQTRVT</sequence>
<keyword evidence="3" id="KW-1185">Reference proteome</keyword>